<dbReference type="Proteomes" id="UP000015462">
    <property type="component" value="Unassembled WGS sequence"/>
</dbReference>
<proteinExistence type="predicted"/>
<evidence type="ECO:0000313" key="1">
    <source>
        <dbReference type="EMBL" id="EPD13299.1"/>
    </source>
</evidence>
<accession>A0AB33Z2J3</accession>
<evidence type="ECO:0000313" key="2">
    <source>
        <dbReference type="Proteomes" id="UP000015462"/>
    </source>
</evidence>
<protein>
    <submittedName>
        <fullName evidence="1">Uncharacterized protein</fullName>
    </submittedName>
</protein>
<reference evidence="1 2" key="1">
    <citation type="journal article" date="2013" name="Genome Announc.">
        <title>Genome Sequence of the Pyrene- and Fluoranthene-Degrading Bacterium Cycloclasticus sp. Strain PY97M.</title>
        <authorList>
            <person name="Cui Z."/>
            <person name="Xu G."/>
            <person name="Li Q."/>
            <person name="Gao W."/>
            <person name="Zheng L."/>
        </authorList>
    </citation>
    <scope>NUCLEOTIDE SEQUENCE [LARGE SCALE GENOMIC DNA]</scope>
    <source>
        <strain evidence="1 2">PY97M</strain>
    </source>
</reference>
<name>A0AB33Z2J3_9GAMM</name>
<sequence length="177" mass="19569">MEENELLSEMQKLVQKTGGKQAARLFLSSAGGAVPIVGSWITSVNSYWGEAEQEKFNVSVCEWARKADRDIKSLLDELDKQLNTTTKAHLALLIGEITGKEISRDPISIVLNSETIGELQPFVKEGWLELRKNGNMTNLGAGNRVGNSIEDLKRPWGMGTGFSIQILEPYFDNSPDT</sequence>
<dbReference type="EMBL" id="ASHL01000004">
    <property type="protein sequence ID" value="EPD13299.1"/>
    <property type="molecule type" value="Genomic_DNA"/>
</dbReference>
<gene>
    <name evidence="1" type="ORF">L196_06640</name>
</gene>
<dbReference type="AlphaFoldDB" id="A0AB33Z2J3"/>
<organism evidence="1 2">
    <name type="scientific">Cycloclasticus pugetii</name>
    <dbReference type="NCBI Taxonomy" id="34068"/>
    <lineage>
        <taxon>Bacteria</taxon>
        <taxon>Pseudomonadati</taxon>
        <taxon>Pseudomonadota</taxon>
        <taxon>Gammaproteobacteria</taxon>
        <taxon>Thiotrichales</taxon>
        <taxon>Piscirickettsiaceae</taxon>
        <taxon>Cycloclasticus</taxon>
    </lineage>
</organism>
<comment type="caution">
    <text evidence="1">The sequence shown here is derived from an EMBL/GenBank/DDBJ whole genome shotgun (WGS) entry which is preliminary data.</text>
</comment>
<keyword evidence="2" id="KW-1185">Reference proteome</keyword>
<dbReference type="RefSeq" id="WP_016390414.1">
    <property type="nucleotide sequence ID" value="NZ_KE646807.1"/>
</dbReference>